<evidence type="ECO:0000256" key="3">
    <source>
        <dbReference type="ARBA" id="ARBA00022448"/>
    </source>
</evidence>
<comment type="subcellular location">
    <subcellularLocation>
        <location evidence="1">Membrane</location>
    </subcellularLocation>
</comment>
<dbReference type="PANTHER" id="PTHR22888">
    <property type="entry name" value="CYTOCHROME C OXIDASE, SUBUNIT II"/>
    <property type="match status" value="1"/>
</dbReference>
<evidence type="ECO:0000256" key="2">
    <source>
        <dbReference type="ARBA" id="ARBA00007866"/>
    </source>
</evidence>
<sequence>MERGRLLEMATIFGAAAVLGVLAYVAAVGLYEIDNYGKAAEKTAFGAGQYTTVRVYATQFRWVFDVNGTRTINEVKIKAGRLYRFEVTSVDVVHSFYIRELGYKYDAIPGQWYVLWVKIDRPGTYHILCAEFCGAGHYLMMGKIVVEP</sequence>
<keyword evidence="7" id="KW-0472">Membrane</keyword>
<dbReference type="GO" id="GO:0016020">
    <property type="term" value="C:membrane"/>
    <property type="evidence" value="ECO:0007669"/>
    <property type="project" value="UniProtKB-SubCell"/>
</dbReference>
<dbReference type="GO" id="GO:0042773">
    <property type="term" value="P:ATP synthesis coupled electron transport"/>
    <property type="evidence" value="ECO:0007669"/>
    <property type="project" value="TreeGrafter"/>
</dbReference>
<organism evidence="9 10">
    <name type="scientific">Pyrobaculum arsenaticum</name>
    <dbReference type="NCBI Taxonomy" id="121277"/>
    <lineage>
        <taxon>Archaea</taxon>
        <taxon>Thermoproteota</taxon>
        <taxon>Thermoprotei</taxon>
        <taxon>Thermoproteales</taxon>
        <taxon>Thermoproteaceae</taxon>
        <taxon>Pyrobaculum</taxon>
    </lineage>
</organism>
<dbReference type="GO" id="GO:0004129">
    <property type="term" value="F:cytochrome-c oxidase activity"/>
    <property type="evidence" value="ECO:0007669"/>
    <property type="project" value="InterPro"/>
</dbReference>
<keyword evidence="3" id="KW-0813">Transport</keyword>
<evidence type="ECO:0000256" key="6">
    <source>
        <dbReference type="ARBA" id="ARBA00023008"/>
    </source>
</evidence>
<evidence type="ECO:0000256" key="4">
    <source>
        <dbReference type="ARBA" id="ARBA00022723"/>
    </source>
</evidence>
<dbReference type="GO" id="GO:0005507">
    <property type="term" value="F:copper ion binding"/>
    <property type="evidence" value="ECO:0007669"/>
    <property type="project" value="InterPro"/>
</dbReference>
<dbReference type="CDD" id="cd13842">
    <property type="entry name" value="CuRO_HCO_II_like"/>
    <property type="match status" value="1"/>
</dbReference>
<dbReference type="SUPFAM" id="SSF49503">
    <property type="entry name" value="Cupredoxins"/>
    <property type="match status" value="1"/>
</dbReference>
<evidence type="ECO:0000256" key="5">
    <source>
        <dbReference type="ARBA" id="ARBA00022982"/>
    </source>
</evidence>
<dbReference type="PROSITE" id="PS00078">
    <property type="entry name" value="COX2"/>
    <property type="match status" value="1"/>
</dbReference>
<feature type="domain" description="Cytochrome oxidase subunit II copper A binding" evidence="8">
    <location>
        <begin position="48"/>
        <end position="148"/>
    </location>
</feature>
<evidence type="ECO:0000259" key="8">
    <source>
        <dbReference type="PROSITE" id="PS50857"/>
    </source>
</evidence>
<comment type="similarity">
    <text evidence="2">Belongs to the cytochrome c oxidase subunit 2 family.</text>
</comment>
<dbReference type="AlphaFoldDB" id="A0A7L4P8W7"/>
<dbReference type="InterPro" id="IPR008972">
    <property type="entry name" value="Cupredoxin"/>
</dbReference>
<dbReference type="PROSITE" id="PS50857">
    <property type="entry name" value="COX2_CUA"/>
    <property type="match status" value="1"/>
</dbReference>
<evidence type="ECO:0000313" key="10">
    <source>
        <dbReference type="Proteomes" id="UP000554766"/>
    </source>
</evidence>
<keyword evidence="6" id="KW-0186">Copper</keyword>
<protein>
    <submittedName>
        <fullName evidence="9">Cytochrome c oxidase subunit II</fullName>
    </submittedName>
</protein>
<dbReference type="InterPro" id="IPR045187">
    <property type="entry name" value="CcO_II"/>
</dbReference>
<dbReference type="PRINTS" id="PR01166">
    <property type="entry name" value="CYCOXIDASEII"/>
</dbReference>
<comment type="caution">
    <text evidence="9">The sequence shown here is derived from an EMBL/GenBank/DDBJ whole genome shotgun (WGS) entry which is preliminary data.</text>
</comment>
<keyword evidence="10" id="KW-1185">Reference proteome</keyword>
<dbReference type="Gene3D" id="2.60.40.420">
    <property type="entry name" value="Cupredoxins - blue copper proteins"/>
    <property type="match status" value="1"/>
</dbReference>
<evidence type="ECO:0000256" key="1">
    <source>
        <dbReference type="ARBA" id="ARBA00004370"/>
    </source>
</evidence>
<name>A0A7L4P8W7_9CREN</name>
<reference evidence="9 10" key="1">
    <citation type="journal article" date="2020" name="Nat. Commun.">
        <title>The structures of two archaeal type IV pili illuminate evolutionary relationships.</title>
        <authorList>
            <person name="Wang F."/>
            <person name="Baquero D.P."/>
            <person name="Su Z."/>
            <person name="Beltran L.C."/>
            <person name="Prangishvili D."/>
            <person name="Krupovic M."/>
            <person name="Egelman E.H."/>
        </authorList>
    </citation>
    <scope>NUCLEOTIDE SEQUENCE [LARGE SCALE GENOMIC DNA]</scope>
    <source>
        <strain evidence="9 10">2GA</strain>
    </source>
</reference>
<evidence type="ECO:0000256" key="7">
    <source>
        <dbReference type="ARBA" id="ARBA00023136"/>
    </source>
</evidence>
<dbReference type="Pfam" id="PF00116">
    <property type="entry name" value="COX2"/>
    <property type="match status" value="1"/>
</dbReference>
<proteinExistence type="inferred from homology"/>
<dbReference type="InterPro" id="IPR001505">
    <property type="entry name" value="Copper_CuA"/>
</dbReference>
<dbReference type="Proteomes" id="UP000554766">
    <property type="component" value="Unassembled WGS sequence"/>
</dbReference>
<dbReference type="EMBL" id="JAAVJF010000001">
    <property type="protein sequence ID" value="NYR14887.1"/>
    <property type="molecule type" value="Genomic_DNA"/>
</dbReference>
<dbReference type="InterPro" id="IPR002429">
    <property type="entry name" value="CcO_II-like_C"/>
</dbReference>
<keyword evidence="4" id="KW-0479">Metal-binding</keyword>
<accession>A0A7L4P8W7</accession>
<evidence type="ECO:0000313" key="9">
    <source>
        <dbReference type="EMBL" id="NYR14887.1"/>
    </source>
</evidence>
<gene>
    <name evidence="9" type="ORF">HC235_02705</name>
</gene>
<dbReference type="RefSeq" id="WP_179790282.1">
    <property type="nucleotide sequence ID" value="NZ_JAAVJF010000001.1"/>
</dbReference>
<dbReference type="PANTHER" id="PTHR22888:SF9">
    <property type="entry name" value="CYTOCHROME C OXIDASE SUBUNIT 2"/>
    <property type="match status" value="1"/>
</dbReference>
<keyword evidence="5" id="KW-0249">Electron transport</keyword>